<dbReference type="EMBL" id="JACSIT010000067">
    <property type="protein sequence ID" value="MBC6993546.1"/>
    <property type="molecule type" value="Genomic_DNA"/>
</dbReference>
<proteinExistence type="predicted"/>
<reference evidence="2" key="1">
    <citation type="submission" date="2020-08" db="EMBL/GenBank/DDBJ databases">
        <title>Lewinella bacteria from marine environments.</title>
        <authorList>
            <person name="Zhong Y."/>
        </authorList>
    </citation>
    <scope>NUCLEOTIDE SEQUENCE</scope>
    <source>
        <strain evidence="2">KCTC 42187</strain>
    </source>
</reference>
<gene>
    <name evidence="2" type="ORF">H9S92_05200</name>
</gene>
<accession>A0A923PIY3</accession>
<name>A0A923PIY3_9BACT</name>
<sequence>MPTERNPPHPTDLRLTRFAPQLNVRLEGNKRMVFCVIRKKWLVLQPEEFVRQLLLHFLIGDMRYNRNRITVERGLTINSEAHRTDLLVFDRDMRPFLLIECKAPQVPLSTAVFRQAAKYNGPMQVPYLMICNGQDSYIAEIDYHANDYRFLSAVPEWG</sequence>
<dbReference type="Pfam" id="PF13588">
    <property type="entry name" value="HSDR_N_2"/>
    <property type="match status" value="1"/>
</dbReference>
<protein>
    <submittedName>
        <fullName evidence="2">Type I restriction enzyme HsdR N-terminal domain-containing protein</fullName>
    </submittedName>
</protein>
<organism evidence="2 3">
    <name type="scientific">Neolewinella lacunae</name>
    <dbReference type="NCBI Taxonomy" id="1517758"/>
    <lineage>
        <taxon>Bacteria</taxon>
        <taxon>Pseudomonadati</taxon>
        <taxon>Bacteroidota</taxon>
        <taxon>Saprospiria</taxon>
        <taxon>Saprospirales</taxon>
        <taxon>Lewinellaceae</taxon>
        <taxon>Neolewinella</taxon>
    </lineage>
</organism>
<keyword evidence="3" id="KW-1185">Reference proteome</keyword>
<evidence type="ECO:0000313" key="3">
    <source>
        <dbReference type="Proteomes" id="UP000650081"/>
    </source>
</evidence>
<dbReference type="Proteomes" id="UP000650081">
    <property type="component" value="Unassembled WGS sequence"/>
</dbReference>
<comment type="caution">
    <text evidence="2">The sequence shown here is derived from an EMBL/GenBank/DDBJ whole genome shotgun (WGS) entry which is preliminary data.</text>
</comment>
<feature type="domain" description="Type I restriction enzyme R protein N-terminal" evidence="1">
    <location>
        <begin position="46"/>
        <end position="155"/>
    </location>
</feature>
<dbReference type="InterPro" id="IPR029464">
    <property type="entry name" value="HSDR_N"/>
</dbReference>
<evidence type="ECO:0000313" key="2">
    <source>
        <dbReference type="EMBL" id="MBC6993546.1"/>
    </source>
</evidence>
<dbReference type="RefSeq" id="WP_187465648.1">
    <property type="nucleotide sequence ID" value="NZ_JACSIT010000067.1"/>
</dbReference>
<evidence type="ECO:0000259" key="1">
    <source>
        <dbReference type="Pfam" id="PF13588"/>
    </source>
</evidence>
<dbReference type="AlphaFoldDB" id="A0A923PIY3"/>
<dbReference type="Gene3D" id="3.90.1570.30">
    <property type="match status" value="1"/>
</dbReference>